<dbReference type="Proteomes" id="UP000034786">
    <property type="component" value="Unassembled WGS sequence"/>
</dbReference>
<protein>
    <submittedName>
        <fullName evidence="1">Uncharacterized protein</fullName>
    </submittedName>
</protein>
<comment type="caution">
    <text evidence="1">The sequence shown here is derived from an EMBL/GenBank/DDBJ whole genome shotgun (WGS) entry which is preliminary data.</text>
</comment>
<evidence type="ECO:0000313" key="1">
    <source>
        <dbReference type="EMBL" id="KJK41750.1"/>
    </source>
</evidence>
<name>A0A0M2H1G4_9ACTN</name>
<gene>
    <name evidence="1" type="ORF">UK15_02770</name>
</gene>
<evidence type="ECO:0000313" key="2">
    <source>
        <dbReference type="Proteomes" id="UP000034786"/>
    </source>
</evidence>
<reference evidence="2" key="1">
    <citation type="submission" date="2015-02" db="EMBL/GenBank/DDBJ databases">
        <authorList>
            <person name="Ju K.-S."/>
            <person name="Doroghazi J.R."/>
            <person name="Metcalf W."/>
        </authorList>
    </citation>
    <scope>NUCLEOTIDE SEQUENCE [LARGE SCALE GENOMIC DNA]</scope>
    <source>
        <strain evidence="2">NRRL B-16380</strain>
    </source>
</reference>
<sequence>MADFLVNTTKSGDQLQPAVDALFGTQFLELWSDESDFVIKGQFLGDDGDKLGDEFAVSTQPADGAGVRPLWPSVLSAGISGQFAVWLETPFGPPGPSPSVKLQRFTDGQQAGPQTLVTADADPKVRPCLAFMIDGGVLVTWASRRPDQRIRARRFRSDGTAATPEFTVSTTEGFHEKPAASILTNGNVVVAWSTDPSAIGGGRLTLRFFDFEGNPLGGEIQPNVGGFTGVNAITLLDSGRFVVAHMEGIQPSDLGKPQTTVAASIFQPDGTETFDITAGNPRGFTRSSPALSRLPGGRFLMAWVEESADTHDTVPTVMARVCSESQGSLGDKVQVSTADPGKRSHTCTATAFGDGPESAIITWDDDSHLDGDPGFGVRARTFHVSPPGMLVEAS</sequence>
<dbReference type="PATRIC" id="fig|284040.3.peg.576"/>
<dbReference type="STRING" id="284040.UK15_02770"/>
<keyword evidence="2" id="KW-1185">Reference proteome</keyword>
<dbReference type="RefSeq" id="WP_031130558.1">
    <property type="nucleotide sequence ID" value="NZ_JYJH01000001.1"/>
</dbReference>
<dbReference type="EMBL" id="JYJH01000001">
    <property type="protein sequence ID" value="KJK41750.1"/>
    <property type="molecule type" value="Genomic_DNA"/>
</dbReference>
<accession>A0A0M2H1G4</accession>
<organism evidence="1 2">
    <name type="scientific">Streptomyces variegatus</name>
    <dbReference type="NCBI Taxonomy" id="284040"/>
    <lineage>
        <taxon>Bacteria</taxon>
        <taxon>Bacillati</taxon>
        <taxon>Actinomycetota</taxon>
        <taxon>Actinomycetes</taxon>
        <taxon>Kitasatosporales</taxon>
        <taxon>Streptomycetaceae</taxon>
        <taxon>Streptomyces</taxon>
    </lineage>
</organism>
<proteinExistence type="predicted"/>
<dbReference type="AlphaFoldDB" id="A0A0M2H1G4"/>